<sequence>MDSGTTGQFARMAAFVDLEKPLVSQILANGKLERVEIESLLAIYFSYSCYGHLNDASLYNGPDLNSTAEIVLKLKRDSKSEAENLE</sequence>
<protein>
    <submittedName>
        <fullName evidence="1">Uncharacterized protein</fullName>
    </submittedName>
</protein>
<dbReference type="EMBL" id="KZ662855">
    <property type="protein sequence ID" value="PPS18241.1"/>
    <property type="molecule type" value="Genomic_DNA"/>
</dbReference>
<reference evidence="1 2" key="1">
    <citation type="submission" date="2015-01" db="EMBL/GenBank/DDBJ databases">
        <title>Genome of allotetraploid Gossypium barbadense reveals genomic plasticity and fiber elongation in cotton evolution.</title>
        <authorList>
            <person name="Chen X."/>
            <person name="Liu X."/>
            <person name="Zhao B."/>
            <person name="Zheng H."/>
            <person name="Hu Y."/>
            <person name="Lu G."/>
            <person name="Yang C."/>
            <person name="Chen J."/>
            <person name="Shan C."/>
            <person name="Zhang L."/>
            <person name="Zhou Y."/>
            <person name="Wang L."/>
            <person name="Guo W."/>
            <person name="Bai Y."/>
            <person name="Ruan J."/>
            <person name="Shangguan X."/>
            <person name="Mao Y."/>
            <person name="Jiang J."/>
            <person name="Zhu Y."/>
            <person name="Lei J."/>
            <person name="Kang H."/>
            <person name="Chen S."/>
            <person name="He X."/>
            <person name="Wang R."/>
            <person name="Wang Y."/>
            <person name="Chen J."/>
            <person name="Wang L."/>
            <person name="Yu S."/>
            <person name="Wang B."/>
            <person name="Wei J."/>
            <person name="Song S."/>
            <person name="Lu X."/>
            <person name="Gao Z."/>
            <person name="Gu W."/>
            <person name="Deng X."/>
            <person name="Ma D."/>
            <person name="Wang S."/>
            <person name="Liang W."/>
            <person name="Fang L."/>
            <person name="Cai C."/>
            <person name="Zhu X."/>
            <person name="Zhou B."/>
            <person name="Zhang Y."/>
            <person name="Chen Z."/>
            <person name="Xu S."/>
            <person name="Zhu R."/>
            <person name="Wang S."/>
            <person name="Zhang T."/>
            <person name="Zhao G."/>
        </authorList>
    </citation>
    <scope>NUCLEOTIDE SEQUENCE [LARGE SCALE GENOMIC DNA]</scope>
    <source>
        <strain evidence="2">cv. Xinhai21</strain>
        <tissue evidence="1">Leaf</tissue>
    </source>
</reference>
<dbReference type="OrthoDB" id="1002097at2759"/>
<dbReference type="Proteomes" id="UP000239757">
    <property type="component" value="Unassembled WGS sequence"/>
</dbReference>
<gene>
    <name evidence="1" type="ORF">GOBAR_AA02323</name>
</gene>
<evidence type="ECO:0000313" key="2">
    <source>
        <dbReference type="Proteomes" id="UP000239757"/>
    </source>
</evidence>
<accession>A0A2P5YRT0</accession>
<dbReference type="AlphaFoldDB" id="A0A2P5YRT0"/>
<organism evidence="1 2">
    <name type="scientific">Gossypium barbadense</name>
    <name type="common">Sea Island cotton</name>
    <name type="synonym">Hibiscus barbadensis</name>
    <dbReference type="NCBI Taxonomy" id="3634"/>
    <lineage>
        <taxon>Eukaryota</taxon>
        <taxon>Viridiplantae</taxon>
        <taxon>Streptophyta</taxon>
        <taxon>Embryophyta</taxon>
        <taxon>Tracheophyta</taxon>
        <taxon>Spermatophyta</taxon>
        <taxon>Magnoliopsida</taxon>
        <taxon>eudicotyledons</taxon>
        <taxon>Gunneridae</taxon>
        <taxon>Pentapetalae</taxon>
        <taxon>rosids</taxon>
        <taxon>malvids</taxon>
        <taxon>Malvales</taxon>
        <taxon>Malvaceae</taxon>
        <taxon>Malvoideae</taxon>
        <taxon>Gossypium</taxon>
    </lineage>
</organism>
<name>A0A2P5YRT0_GOSBA</name>
<evidence type="ECO:0000313" key="1">
    <source>
        <dbReference type="EMBL" id="PPS18241.1"/>
    </source>
</evidence>
<proteinExistence type="predicted"/>